<evidence type="ECO:0008006" key="3">
    <source>
        <dbReference type="Google" id="ProtNLM"/>
    </source>
</evidence>
<protein>
    <recommendedName>
        <fullName evidence="3">Transcriptional regulator, AbiEi antitoxin, Type IV TA system</fullName>
    </recommendedName>
</protein>
<reference evidence="1" key="2">
    <citation type="submission" date="2020-09" db="EMBL/GenBank/DDBJ databases">
        <authorList>
            <person name="Sun Q."/>
            <person name="Zhou Y."/>
        </authorList>
    </citation>
    <scope>NUCLEOTIDE SEQUENCE</scope>
    <source>
        <strain evidence="1">CGMCC 1.12813</strain>
    </source>
</reference>
<organism evidence="1 2">
    <name type="scientific">Conyzicola nivalis</name>
    <dbReference type="NCBI Taxonomy" id="1477021"/>
    <lineage>
        <taxon>Bacteria</taxon>
        <taxon>Bacillati</taxon>
        <taxon>Actinomycetota</taxon>
        <taxon>Actinomycetes</taxon>
        <taxon>Micrococcales</taxon>
        <taxon>Microbacteriaceae</taxon>
        <taxon>Conyzicola</taxon>
    </lineage>
</organism>
<gene>
    <name evidence="1" type="ORF">GCM10010979_27770</name>
</gene>
<keyword evidence="2" id="KW-1185">Reference proteome</keyword>
<accession>A0A916ST08</accession>
<dbReference type="AlphaFoldDB" id="A0A916ST08"/>
<evidence type="ECO:0000313" key="1">
    <source>
        <dbReference type="EMBL" id="GGB11882.1"/>
    </source>
</evidence>
<name>A0A916ST08_9MICO</name>
<proteinExistence type="predicted"/>
<sequence length="326" mass="36204">MDESDAHLFYVRDLPSESYDGRRGHARAAVAGSEMRVARGVYADATWWGSLDQRARYVARVKAVERTRLRQPVISHWSAAVLHGLPVVAQSLATVHVTAPRATGGRSYPGVTIHCVPLDDDVVELDGVMVTSLPRTLVDIAASAKTISSVPALDFALHEGRRGEKPPLLARTELWDAHSRRMPFAGHARARAAIDFAVTDADSPLESVSRVNFMEIGFPVPELQHRFDDHRGLIGFSEFYWPEHRLAGEADGKSKYTDPRYRRGRTLEQLLLDEKHRADRIRALGVSVSRWGWRTAIDPRALRAHLLAAGLPLPSRPRARNRGTGA</sequence>
<evidence type="ECO:0000313" key="2">
    <source>
        <dbReference type="Proteomes" id="UP000606922"/>
    </source>
</evidence>
<comment type="caution">
    <text evidence="1">The sequence shown here is derived from an EMBL/GenBank/DDBJ whole genome shotgun (WGS) entry which is preliminary data.</text>
</comment>
<reference evidence="1" key="1">
    <citation type="journal article" date="2014" name="Int. J. Syst. Evol. Microbiol.">
        <title>Complete genome sequence of Corynebacterium casei LMG S-19264T (=DSM 44701T), isolated from a smear-ripened cheese.</title>
        <authorList>
            <consortium name="US DOE Joint Genome Institute (JGI-PGF)"/>
            <person name="Walter F."/>
            <person name="Albersmeier A."/>
            <person name="Kalinowski J."/>
            <person name="Ruckert C."/>
        </authorList>
    </citation>
    <scope>NUCLEOTIDE SEQUENCE</scope>
    <source>
        <strain evidence="1">CGMCC 1.12813</strain>
    </source>
</reference>
<dbReference type="RefSeq" id="WP_188511381.1">
    <property type="nucleotide sequence ID" value="NZ_BMGB01000002.1"/>
</dbReference>
<dbReference type="Proteomes" id="UP000606922">
    <property type="component" value="Unassembled WGS sequence"/>
</dbReference>
<dbReference type="EMBL" id="BMGB01000002">
    <property type="protein sequence ID" value="GGB11882.1"/>
    <property type="molecule type" value="Genomic_DNA"/>
</dbReference>